<dbReference type="Pfam" id="PF00226">
    <property type="entry name" value="DnaJ"/>
    <property type="match status" value="1"/>
</dbReference>
<dbReference type="CDD" id="cd06257">
    <property type="entry name" value="DnaJ"/>
    <property type="match status" value="1"/>
</dbReference>
<dbReference type="InterPro" id="IPR001623">
    <property type="entry name" value="DnaJ_domain"/>
</dbReference>
<gene>
    <name evidence="3" type="ORF">HMPREF9003_1163</name>
</gene>
<dbReference type="PRINTS" id="PR00625">
    <property type="entry name" value="JDOMAIN"/>
</dbReference>
<comment type="caution">
    <text evidence="3">The sequence shown here is derived from an EMBL/GenBank/DDBJ whole genome shotgun (WGS) entry which is preliminary data.</text>
</comment>
<dbReference type="PANTHER" id="PTHR24074">
    <property type="entry name" value="CO-CHAPERONE PROTEIN DJLA"/>
    <property type="match status" value="1"/>
</dbReference>
<evidence type="ECO:0000259" key="2">
    <source>
        <dbReference type="PROSITE" id="PS50076"/>
    </source>
</evidence>
<dbReference type="AlphaFoldDB" id="A0AB72Z3T0"/>
<dbReference type="SMART" id="SM00271">
    <property type="entry name" value="DnaJ"/>
    <property type="match status" value="1"/>
</dbReference>
<dbReference type="PROSITE" id="PS50076">
    <property type="entry name" value="DNAJ_2"/>
    <property type="match status" value="1"/>
</dbReference>
<feature type="compositionally biased region" description="Gly residues" evidence="1">
    <location>
        <begin position="73"/>
        <end position="87"/>
    </location>
</feature>
<feature type="domain" description="J" evidence="2">
    <location>
        <begin position="3"/>
        <end position="66"/>
    </location>
</feature>
<name>A0AB72Z3T0_9BIFI</name>
<evidence type="ECO:0000313" key="3">
    <source>
        <dbReference type="EMBL" id="EFO78679.1"/>
    </source>
</evidence>
<dbReference type="Gene3D" id="1.10.287.110">
    <property type="entry name" value="DnaJ domain"/>
    <property type="match status" value="1"/>
</dbReference>
<dbReference type="InterPro" id="IPR036869">
    <property type="entry name" value="J_dom_sf"/>
</dbReference>
<dbReference type="Proteomes" id="UP000003457">
    <property type="component" value="Unassembled WGS sequence"/>
</dbReference>
<protein>
    <submittedName>
        <fullName evidence="3">DnaJ domain protein</fullName>
    </submittedName>
</protein>
<dbReference type="PROSITE" id="PS00636">
    <property type="entry name" value="DNAJ_1"/>
    <property type="match status" value="1"/>
</dbReference>
<proteinExistence type="predicted"/>
<accession>A0AB72Z3T0</accession>
<dbReference type="SUPFAM" id="SSF46565">
    <property type="entry name" value="Chaperone J-domain"/>
    <property type="match status" value="1"/>
</dbReference>
<evidence type="ECO:0000313" key="4">
    <source>
        <dbReference type="Proteomes" id="UP000003457"/>
    </source>
</evidence>
<sequence>MTDYYEVLGVDRSASDDEIKKAYRKMSRKYHPDIAGPEFEDKFKEVNNAYEVLSDPQKRQMYDAGVDPNDPNGGAGGFGGAGFGGYG</sequence>
<dbReference type="InterPro" id="IPR050817">
    <property type="entry name" value="DjlA_DnaK_co-chaperone"/>
</dbReference>
<evidence type="ECO:0000256" key="1">
    <source>
        <dbReference type="SAM" id="MobiDB-lite"/>
    </source>
</evidence>
<feature type="region of interest" description="Disordered" evidence="1">
    <location>
        <begin position="61"/>
        <end position="87"/>
    </location>
</feature>
<organism evidence="3 4">
    <name type="scientific">Bifidobacterium dentium JCVIHMP022</name>
    <dbReference type="NCBI Taxonomy" id="553191"/>
    <lineage>
        <taxon>Bacteria</taxon>
        <taxon>Bacillati</taxon>
        <taxon>Actinomycetota</taxon>
        <taxon>Actinomycetes</taxon>
        <taxon>Bifidobacteriales</taxon>
        <taxon>Bifidobacteriaceae</taxon>
        <taxon>Bifidobacterium</taxon>
    </lineage>
</organism>
<dbReference type="InterPro" id="IPR018253">
    <property type="entry name" value="DnaJ_domain_CS"/>
</dbReference>
<dbReference type="EMBL" id="AEHJ01000004">
    <property type="protein sequence ID" value="EFO78679.1"/>
    <property type="molecule type" value="Genomic_DNA"/>
</dbReference>
<reference evidence="3 4" key="1">
    <citation type="submission" date="2010-10" db="EMBL/GenBank/DDBJ databases">
        <authorList>
            <person name="Durkin A.S."/>
            <person name="Madupu R."/>
            <person name="Torralba M."/>
            <person name="Gillis M."/>
            <person name="Methe B."/>
            <person name="Sutton G."/>
            <person name="Nelson K.E."/>
        </authorList>
    </citation>
    <scope>NUCLEOTIDE SEQUENCE [LARGE SCALE GENOMIC DNA]</scope>
    <source>
        <strain evidence="3 4">JCVIHMP022</strain>
    </source>
</reference>